<keyword evidence="2" id="KW-1185">Reference proteome</keyword>
<dbReference type="RefSeq" id="WP_130599140.1">
    <property type="nucleotide sequence ID" value="NZ_CP034759.1"/>
</dbReference>
<reference evidence="1 2" key="1">
    <citation type="submission" date="2018-12" db="EMBL/GenBank/DDBJ databases">
        <title>Complete genome of Litorilituus sediminis.</title>
        <authorList>
            <person name="Liu A."/>
            <person name="Rong J."/>
        </authorList>
    </citation>
    <scope>NUCLEOTIDE SEQUENCE [LARGE SCALE GENOMIC DNA]</scope>
    <source>
        <strain evidence="1 2">JCM 17549</strain>
    </source>
</reference>
<dbReference type="Proteomes" id="UP000290244">
    <property type="component" value="Chromosome"/>
</dbReference>
<evidence type="ECO:0000313" key="1">
    <source>
        <dbReference type="EMBL" id="QBG34690.1"/>
    </source>
</evidence>
<dbReference type="EMBL" id="CP034759">
    <property type="protein sequence ID" value="QBG34690.1"/>
    <property type="molecule type" value="Genomic_DNA"/>
</dbReference>
<protein>
    <submittedName>
        <fullName evidence="1">Uncharacterized protein</fullName>
    </submittedName>
</protein>
<proteinExistence type="predicted"/>
<organism evidence="1 2">
    <name type="scientific">Litorilituus sediminis</name>
    <dbReference type="NCBI Taxonomy" id="718192"/>
    <lineage>
        <taxon>Bacteria</taxon>
        <taxon>Pseudomonadati</taxon>
        <taxon>Pseudomonadota</taxon>
        <taxon>Gammaproteobacteria</taxon>
        <taxon>Alteromonadales</taxon>
        <taxon>Colwelliaceae</taxon>
        <taxon>Litorilituus</taxon>
    </lineage>
</organism>
<sequence length="132" mass="14686">MKKILLLSSLIAFHCAAENSQALTVDRLVPNNFQLAFPNDRDIKPLQSDFELVNYVLMSNEEGERWAVLTLLNTAGGERVFKQEHLMAIFADGKRKAPAAIKLNFSGQELQTVTVSFGYSKFPILAVNTNQG</sequence>
<name>A0A4V0ZFR2_9GAMM</name>
<dbReference type="KEGG" id="lsd:EMK97_02495"/>
<evidence type="ECO:0000313" key="2">
    <source>
        <dbReference type="Proteomes" id="UP000290244"/>
    </source>
</evidence>
<gene>
    <name evidence="1" type="ORF">EMK97_02495</name>
</gene>
<accession>A0A4V0ZFR2</accession>
<dbReference type="AlphaFoldDB" id="A0A4V0ZFR2"/>
<dbReference type="OrthoDB" id="6080130at2"/>